<feature type="transmembrane region" description="Helical" evidence="25">
    <location>
        <begin position="229"/>
        <end position="251"/>
    </location>
</feature>
<comment type="catalytic activity">
    <reaction evidence="17">
        <text>L-arginyl-glycine(out) = L-arginyl-glycine(in)</text>
        <dbReference type="Rhea" id="RHEA:79391"/>
        <dbReference type="ChEBI" id="CHEBI:229955"/>
    </reaction>
</comment>
<evidence type="ECO:0000256" key="3">
    <source>
        <dbReference type="ARBA" id="ARBA00022448"/>
    </source>
</evidence>
<evidence type="ECO:0000256" key="2">
    <source>
        <dbReference type="ARBA" id="ARBA00008335"/>
    </source>
</evidence>
<comment type="catalytic activity">
    <reaction evidence="20">
        <text>L-lysyl-glycine(out) = L-lysyl-glycine(in)</text>
        <dbReference type="Rhea" id="RHEA:79407"/>
        <dbReference type="ChEBI" id="CHEBI:191202"/>
    </reaction>
</comment>
<accession>A0AAE1FNE6</accession>
<evidence type="ECO:0000256" key="10">
    <source>
        <dbReference type="ARBA" id="ARBA00044881"/>
    </source>
</evidence>
<comment type="catalytic activity">
    <reaction evidence="18">
        <text>L-histidyl-L-alpha-amino acid(out) = L-histidyl-L-alpha-amino acid(in)</text>
        <dbReference type="Rhea" id="RHEA:79379"/>
        <dbReference type="ChEBI" id="CHEBI:229964"/>
    </reaction>
</comment>
<dbReference type="SUPFAM" id="SSF103473">
    <property type="entry name" value="MFS general substrate transporter"/>
    <property type="match status" value="1"/>
</dbReference>
<evidence type="ECO:0000256" key="9">
    <source>
        <dbReference type="ARBA" id="ARBA00044878"/>
    </source>
</evidence>
<feature type="transmembrane region" description="Helical" evidence="25">
    <location>
        <begin position="320"/>
        <end position="340"/>
    </location>
</feature>
<evidence type="ECO:0000259" key="26">
    <source>
        <dbReference type="PROSITE" id="PS50850"/>
    </source>
</evidence>
<evidence type="ECO:0000256" key="11">
    <source>
        <dbReference type="ARBA" id="ARBA00044884"/>
    </source>
</evidence>
<keyword evidence="5 25" id="KW-1133">Transmembrane helix</keyword>
<comment type="similarity">
    <text evidence="2">Belongs to the major facilitator superfamily.</text>
</comment>
<feature type="transmembrane region" description="Helical" evidence="25">
    <location>
        <begin position="440"/>
        <end position="465"/>
    </location>
</feature>
<evidence type="ECO:0000256" key="1">
    <source>
        <dbReference type="ARBA" id="ARBA00004155"/>
    </source>
</evidence>
<feature type="transmembrane region" description="Helical" evidence="25">
    <location>
        <begin position="272"/>
        <end position="300"/>
    </location>
</feature>
<feature type="transmembrane region" description="Helical" evidence="25">
    <location>
        <begin position="191"/>
        <end position="209"/>
    </location>
</feature>
<comment type="subcellular location">
    <subcellularLocation>
        <location evidence="1">Lysosome membrane</location>
        <topology evidence="1">Multi-pass membrane protein</topology>
    </subcellularLocation>
</comment>
<feature type="transmembrane region" description="Helical" evidence="25">
    <location>
        <begin position="59"/>
        <end position="78"/>
    </location>
</feature>
<evidence type="ECO:0000256" key="8">
    <source>
        <dbReference type="ARBA" id="ARBA00044876"/>
    </source>
</evidence>
<name>A0AAE1FNE6_PETCI</name>
<dbReference type="PROSITE" id="PS50850">
    <property type="entry name" value="MFS"/>
    <property type="match status" value="1"/>
</dbReference>
<comment type="catalytic activity">
    <reaction evidence="12">
        <text>L-lysyl-L-alpha-amino acid(out) = L-lysyl-L-alpha-amino acid(in)</text>
        <dbReference type="Rhea" id="RHEA:79387"/>
        <dbReference type="ChEBI" id="CHEBI:229965"/>
    </reaction>
</comment>
<evidence type="ECO:0000256" key="12">
    <source>
        <dbReference type="ARBA" id="ARBA00044891"/>
    </source>
</evidence>
<dbReference type="InterPro" id="IPR052187">
    <property type="entry name" value="MFSD1"/>
</dbReference>
<dbReference type="InterPro" id="IPR011701">
    <property type="entry name" value="MFS"/>
</dbReference>
<evidence type="ECO:0000256" key="16">
    <source>
        <dbReference type="ARBA" id="ARBA00044900"/>
    </source>
</evidence>
<evidence type="ECO:0000256" key="22">
    <source>
        <dbReference type="ARBA" id="ARBA00045018"/>
    </source>
</evidence>
<evidence type="ECO:0000256" key="20">
    <source>
        <dbReference type="ARBA" id="ARBA00044924"/>
    </source>
</evidence>
<evidence type="ECO:0000256" key="18">
    <source>
        <dbReference type="ARBA" id="ARBA00044912"/>
    </source>
</evidence>
<evidence type="ECO:0000256" key="6">
    <source>
        <dbReference type="ARBA" id="ARBA00023136"/>
    </source>
</evidence>
<feature type="transmembrane region" description="Helical" evidence="25">
    <location>
        <begin position="127"/>
        <end position="151"/>
    </location>
</feature>
<feature type="transmembrane region" description="Helical" evidence="25">
    <location>
        <begin position="372"/>
        <end position="393"/>
    </location>
</feature>
<dbReference type="InterPro" id="IPR036259">
    <property type="entry name" value="MFS_trans_sf"/>
</dbReference>
<evidence type="ECO:0000256" key="25">
    <source>
        <dbReference type="SAM" id="Phobius"/>
    </source>
</evidence>
<comment type="catalytic activity">
    <reaction evidence="9">
        <text>L-histidyl-glycine(out) = L-histidyl-glycine(in)</text>
        <dbReference type="Rhea" id="RHEA:79395"/>
        <dbReference type="ChEBI" id="CHEBI:229957"/>
    </reaction>
</comment>
<dbReference type="InterPro" id="IPR020846">
    <property type="entry name" value="MFS_dom"/>
</dbReference>
<dbReference type="GO" id="GO:0005765">
    <property type="term" value="C:lysosomal membrane"/>
    <property type="evidence" value="ECO:0007669"/>
    <property type="project" value="UniProtKB-SubCell"/>
</dbReference>
<evidence type="ECO:0000256" key="13">
    <source>
        <dbReference type="ARBA" id="ARBA00044893"/>
    </source>
</evidence>
<dbReference type="CDD" id="cd17340">
    <property type="entry name" value="MFS_MFSD1"/>
    <property type="match status" value="1"/>
</dbReference>
<comment type="function">
    <text evidence="23">Lysosomal dipeptide uniporter that selectively exports lysine, arginine or histidine-containing dipeptides with a net positive charge from the lysosome lumen into the cytosol. Could play a role in a specific type of protein O-glycosylation indirectly regulating macrophages migration and tissue invasion. Also essential for liver homeostasis.</text>
</comment>
<evidence type="ECO:0000256" key="17">
    <source>
        <dbReference type="ARBA" id="ARBA00044903"/>
    </source>
</evidence>
<comment type="catalytic activity">
    <reaction evidence="8">
        <text>L-lysyl-L-alanine(out) = L-lysyl-L-alanine(in)</text>
        <dbReference type="Rhea" id="RHEA:79399"/>
        <dbReference type="ChEBI" id="CHEBI:229954"/>
    </reaction>
</comment>
<keyword evidence="7" id="KW-0458">Lysosome</keyword>
<reference evidence="27" key="1">
    <citation type="submission" date="2023-10" db="EMBL/GenBank/DDBJ databases">
        <title>Genome assemblies of two species of porcelain crab, Petrolisthes cinctipes and Petrolisthes manimaculis (Anomura: Porcellanidae).</title>
        <authorList>
            <person name="Angst P."/>
        </authorList>
    </citation>
    <scope>NUCLEOTIDE SEQUENCE</scope>
    <source>
        <strain evidence="27">PB745_01</strain>
        <tissue evidence="27">Gill</tissue>
    </source>
</reference>
<dbReference type="PANTHER" id="PTHR23512">
    <property type="entry name" value="MAJOR FACILITATOR SUPERFAMILY DOMAIN-CONTAINING PROTEIN 1"/>
    <property type="match status" value="1"/>
</dbReference>
<feature type="transmembrane region" description="Helical" evidence="25">
    <location>
        <begin position="405"/>
        <end position="428"/>
    </location>
</feature>
<sequence>MVDTGSTHSSGMEEDVHSTPSIDIVHGVTEEEEGNEAEEEVILTGCGATACCNPRKGPYRFIGLIFMCFLGFGSYFCYDTPGSLQDYIIEDMEVDTVKYVSLYSLYSWPNVVLSFVGGFLIDRVFGIRWGTIIFSTLVTAGQFVYAMGAVINQFWLMQLGRFIFGMGGESLAVAQNTYTVSWFKGKELNTVFGLLLSVARVGSGVNFLGMGPLYEWVNTFSDGYKTLGIALLIAGVTCIFSLCCAIILGLLDKRRSRVLHMKAAQSGEKVKLTDVLSFPLSFWLISIICVTYYVTIFPFIGLAKVFFMRKFDMSSSSANTVSSIVYFISTFASPIMGNLVDRTGRNIMWVFWAVLLTLFCHGLLTFTFVNPYVAMSLMGVAYSLLASSLWPMVSLIIPEHQLGSAYGMMQSVQNLGLALISMLGGLIVETKGYLMLEMFYLVWLCVALVSTVVIWLSDSAGEGVLNLSISQRRRKDEETECLIDPQT</sequence>
<gene>
    <name evidence="27" type="ORF">Pcinc_017863</name>
</gene>
<keyword evidence="6 25" id="KW-0472">Membrane</keyword>
<evidence type="ECO:0000313" key="27">
    <source>
        <dbReference type="EMBL" id="KAK3877422.1"/>
    </source>
</evidence>
<evidence type="ECO:0000256" key="14">
    <source>
        <dbReference type="ARBA" id="ARBA00044898"/>
    </source>
</evidence>
<evidence type="ECO:0000256" key="19">
    <source>
        <dbReference type="ARBA" id="ARBA00044919"/>
    </source>
</evidence>
<comment type="catalytic activity">
    <reaction evidence="10">
        <text>L-alpha-aminoacyl-L-arginine(out) = L-alpha-aminoacyl-L-arginine(in)</text>
        <dbReference type="Rhea" id="RHEA:79367"/>
        <dbReference type="ChEBI" id="CHEBI:229968"/>
    </reaction>
</comment>
<comment type="catalytic activity">
    <reaction evidence="14">
        <text>L-aspartyl-L-lysine(out) = L-aspartyl-L-lysine(in)</text>
        <dbReference type="Rhea" id="RHEA:79411"/>
        <dbReference type="ChEBI" id="CHEBI:229953"/>
    </reaction>
</comment>
<keyword evidence="28" id="KW-1185">Reference proteome</keyword>
<keyword evidence="3" id="KW-0813">Transport</keyword>
<organism evidence="27 28">
    <name type="scientific">Petrolisthes cinctipes</name>
    <name type="common">Flat porcelain crab</name>
    <dbReference type="NCBI Taxonomy" id="88211"/>
    <lineage>
        <taxon>Eukaryota</taxon>
        <taxon>Metazoa</taxon>
        <taxon>Ecdysozoa</taxon>
        <taxon>Arthropoda</taxon>
        <taxon>Crustacea</taxon>
        <taxon>Multicrustacea</taxon>
        <taxon>Malacostraca</taxon>
        <taxon>Eumalacostraca</taxon>
        <taxon>Eucarida</taxon>
        <taxon>Decapoda</taxon>
        <taxon>Pleocyemata</taxon>
        <taxon>Anomura</taxon>
        <taxon>Galatheoidea</taxon>
        <taxon>Porcellanidae</taxon>
        <taxon>Petrolisthes</taxon>
    </lineage>
</organism>
<dbReference type="EMBL" id="JAWQEG010001680">
    <property type="protein sequence ID" value="KAK3877422.1"/>
    <property type="molecule type" value="Genomic_DNA"/>
</dbReference>
<feature type="transmembrane region" description="Helical" evidence="25">
    <location>
        <begin position="99"/>
        <end position="121"/>
    </location>
</feature>
<keyword evidence="4 25" id="KW-0812">Transmembrane</keyword>
<comment type="caution">
    <text evidence="27">The sequence shown here is derived from an EMBL/GenBank/DDBJ whole genome shotgun (WGS) entry which is preliminary data.</text>
</comment>
<comment type="catalytic activity">
    <reaction evidence="19">
        <text>L-alanyl-L-lysine(out) = L-alanyl-L-lysine(in)</text>
        <dbReference type="Rhea" id="RHEA:79415"/>
        <dbReference type="ChEBI" id="CHEBI:192470"/>
    </reaction>
</comment>
<feature type="domain" description="Major facilitator superfamily (MFS) profile" evidence="26">
    <location>
        <begin position="60"/>
        <end position="462"/>
    </location>
</feature>
<comment type="catalytic activity">
    <reaction evidence="11">
        <text>L-alpha-aminoacyl-L-histidine(out) = L-alpha-aminoacyl-L-histidine(in)</text>
        <dbReference type="Rhea" id="RHEA:79375"/>
        <dbReference type="ChEBI" id="CHEBI:229967"/>
    </reaction>
</comment>
<proteinExistence type="inferred from homology"/>
<comment type="subunit">
    <text evidence="24">Homodimer. Interacts with lysosomal protein GLMP (via lumenal domain); the interaction starts while both proteins are still in the endoplasmic reticulum and is required for stabilization of MFSD1 in lysosomes but has no direct effect on its targeting to lysosomes or transporter activity.</text>
</comment>
<dbReference type="Pfam" id="PF07690">
    <property type="entry name" value="MFS_1"/>
    <property type="match status" value="1"/>
</dbReference>
<evidence type="ECO:0000256" key="21">
    <source>
        <dbReference type="ARBA" id="ARBA00044985"/>
    </source>
</evidence>
<evidence type="ECO:0000256" key="24">
    <source>
        <dbReference type="ARBA" id="ARBA00046376"/>
    </source>
</evidence>
<comment type="catalytic activity">
    <reaction evidence="13">
        <text>L-alpha-aminoacyl-L-lysine(out) = L-alpha-aminoacyl-L-lysine(in)</text>
        <dbReference type="Rhea" id="RHEA:79383"/>
        <dbReference type="ChEBI" id="CHEBI:229966"/>
    </reaction>
</comment>
<dbReference type="Gene3D" id="1.20.1250.20">
    <property type="entry name" value="MFS general substrate transporter like domains"/>
    <property type="match status" value="2"/>
</dbReference>
<evidence type="ECO:0000256" key="4">
    <source>
        <dbReference type="ARBA" id="ARBA00022692"/>
    </source>
</evidence>
<evidence type="ECO:0000313" key="28">
    <source>
        <dbReference type="Proteomes" id="UP001286313"/>
    </source>
</evidence>
<dbReference type="Proteomes" id="UP001286313">
    <property type="component" value="Unassembled WGS sequence"/>
</dbReference>
<evidence type="ECO:0000256" key="15">
    <source>
        <dbReference type="ARBA" id="ARBA00044899"/>
    </source>
</evidence>
<evidence type="ECO:0000256" key="7">
    <source>
        <dbReference type="ARBA" id="ARBA00023228"/>
    </source>
</evidence>
<comment type="catalytic activity">
    <reaction evidence="16">
        <text>L-lysyl-L-lysine(out) = L-lysyl-L-lysine(in)</text>
        <dbReference type="Rhea" id="RHEA:79403"/>
        <dbReference type="ChEBI" id="CHEBI:229956"/>
    </reaction>
</comment>
<comment type="catalytic activity">
    <reaction evidence="15">
        <text>L-arginyl-L-alpha-amino acid(out) = L-arginyl-L-alpha-amino acid(in)</text>
        <dbReference type="Rhea" id="RHEA:79371"/>
        <dbReference type="ChEBI" id="CHEBI:84315"/>
    </reaction>
</comment>
<dbReference type="GO" id="GO:0022857">
    <property type="term" value="F:transmembrane transporter activity"/>
    <property type="evidence" value="ECO:0007669"/>
    <property type="project" value="InterPro"/>
</dbReference>
<protein>
    <recommendedName>
        <fullName evidence="21">Lysosomal dipeptide transporter MFSD1</fullName>
    </recommendedName>
    <alternativeName>
        <fullName evidence="22">Major facilitator superfamily domain-containing protein 1</fullName>
    </alternativeName>
</protein>
<dbReference type="AlphaFoldDB" id="A0AAE1FNE6"/>
<dbReference type="PANTHER" id="PTHR23512:SF3">
    <property type="entry name" value="MAJOR FACILITATOR SUPERFAMILY DOMAIN-CONTAINING PROTEIN 1"/>
    <property type="match status" value="1"/>
</dbReference>
<feature type="transmembrane region" description="Helical" evidence="25">
    <location>
        <begin position="347"/>
        <end position="366"/>
    </location>
</feature>
<evidence type="ECO:0000256" key="5">
    <source>
        <dbReference type="ARBA" id="ARBA00022989"/>
    </source>
</evidence>
<evidence type="ECO:0000256" key="23">
    <source>
        <dbReference type="ARBA" id="ARBA00045709"/>
    </source>
</evidence>